<dbReference type="KEGG" id="tsin:OXH18_10860"/>
<evidence type="ECO:0000256" key="1">
    <source>
        <dbReference type="ARBA" id="ARBA00011900"/>
    </source>
</evidence>
<evidence type="ECO:0000256" key="5">
    <source>
        <dbReference type="ARBA" id="ARBA00022747"/>
    </source>
</evidence>
<keyword evidence="2 12" id="KW-0489">Methyltransferase</keyword>
<evidence type="ECO:0000256" key="4">
    <source>
        <dbReference type="ARBA" id="ARBA00022691"/>
    </source>
</evidence>
<accession>A0A9E9CA65</accession>
<feature type="region of interest" description="Disordered" evidence="7">
    <location>
        <begin position="383"/>
        <end position="403"/>
    </location>
</feature>
<evidence type="ECO:0000256" key="3">
    <source>
        <dbReference type="ARBA" id="ARBA00022679"/>
    </source>
</evidence>
<name>A0A9E9CA65_9CYAN</name>
<organism evidence="12 13">
    <name type="scientific">Thermocoleostomius sinensis A174</name>
    <dbReference type="NCBI Taxonomy" id="2016057"/>
    <lineage>
        <taxon>Bacteria</taxon>
        <taxon>Bacillati</taxon>
        <taxon>Cyanobacteriota</taxon>
        <taxon>Cyanophyceae</taxon>
        <taxon>Oculatellales</taxon>
        <taxon>Oculatellaceae</taxon>
        <taxon>Thermocoleostomius</taxon>
    </lineage>
</organism>
<dbReference type="InterPro" id="IPR011639">
    <property type="entry name" value="MethylTrfase_TaqI-like_dom"/>
</dbReference>
<keyword evidence="4" id="KW-0949">S-adenosyl-L-methionine</keyword>
<evidence type="ECO:0000256" key="7">
    <source>
        <dbReference type="SAM" id="MobiDB-lite"/>
    </source>
</evidence>
<dbReference type="PANTHER" id="PTHR33841">
    <property type="entry name" value="DNA METHYLTRANSFERASE YEEA-RELATED"/>
    <property type="match status" value="1"/>
</dbReference>
<feature type="compositionally biased region" description="Polar residues" evidence="7">
    <location>
        <begin position="389"/>
        <end position="403"/>
    </location>
</feature>
<dbReference type="GO" id="GO:0032259">
    <property type="term" value="P:methylation"/>
    <property type="evidence" value="ECO:0007669"/>
    <property type="project" value="UniProtKB-KW"/>
</dbReference>
<dbReference type="GO" id="GO:0008170">
    <property type="term" value="F:N-methyltransferase activity"/>
    <property type="evidence" value="ECO:0007669"/>
    <property type="project" value="InterPro"/>
</dbReference>
<protein>
    <recommendedName>
        <fullName evidence="1">site-specific DNA-methyltransferase (adenine-specific)</fullName>
        <ecNumber evidence="1">2.1.1.72</ecNumber>
    </recommendedName>
</protein>
<gene>
    <name evidence="12" type="ORF">OXH18_10860</name>
</gene>
<evidence type="ECO:0000259" key="9">
    <source>
        <dbReference type="Pfam" id="PF07669"/>
    </source>
</evidence>
<dbReference type="REBASE" id="681124">
    <property type="entry name" value="Lsp174ORF10860P"/>
</dbReference>
<feature type="region of interest" description="Disordered" evidence="7">
    <location>
        <begin position="1255"/>
        <end position="1290"/>
    </location>
</feature>
<feature type="domain" description="MmeI-like target recognition" evidence="11">
    <location>
        <begin position="1037"/>
        <end position="1247"/>
    </location>
</feature>
<dbReference type="Pfam" id="PF20466">
    <property type="entry name" value="MmeI_TRD"/>
    <property type="match status" value="1"/>
</dbReference>
<dbReference type="InterPro" id="IPR050953">
    <property type="entry name" value="N4_N6_ade-DNA_methylase"/>
</dbReference>
<feature type="domain" description="DNA methylase adenine-specific" evidence="8">
    <location>
        <begin position="559"/>
        <end position="676"/>
    </location>
</feature>
<dbReference type="Pfam" id="PF20464">
    <property type="entry name" value="MmeI_N"/>
    <property type="match status" value="1"/>
</dbReference>
<dbReference type="GO" id="GO:0003677">
    <property type="term" value="F:DNA binding"/>
    <property type="evidence" value="ECO:0007669"/>
    <property type="project" value="InterPro"/>
</dbReference>
<evidence type="ECO:0000256" key="6">
    <source>
        <dbReference type="ARBA" id="ARBA00047942"/>
    </source>
</evidence>
<evidence type="ECO:0000259" key="11">
    <source>
        <dbReference type="Pfam" id="PF20466"/>
    </source>
</evidence>
<sequence length="1477" mass="165388">MATDPELLRHKEWLGFLQPVGLVVSPPALVKAQAIVNRNVVGLQQSLLSAISRDLQLVDDSRAWIFDFQMFVVDVLGWESSDLISSDALRELEVALPDYGEILAPSYGVQDSDGWLMLIQVIAPGANLDEVNSADEKTGKWAASPQAKFERLLREAGVPIGILCNGTDIRLVYAPKGESSGHLTFPVQAMCEVSGRLILGAMEMLLSAYRVFTAPTGRRLKDLLEESRKYQAEVSTALANQVVDALWELLRGFQMADAAVNGRLLGELASQNPQHIYGGLITTLMRLVFLLYAEDEGLMPGDDLYQRNYAVSGLFERLRSDAGNYPDTMDQRYGAWAWLLSLFRLVYDGGGETPEYLPARHGQLFDPDEYAFLEGRGNSEQGIGDSDQWAVNSGGNSGQTNHSPLLTNHSSLPTPHSRLPTPLCPNVPRIPDGVVYRMLDRLLMLNGERLSYRSLGVSEIGSVYTAIMGFAIERAEGTSIAVRPQDVVVNVETLLAAKPGDRAKLLQNWAACKVAGKALNELKAAKTATDVVAALGRKVSPRTPNLLPAGSLYLQPGEERRRTGSHYTPRSLTEPIVETALRPVLAALGDKPTAEQILSLKVADIAMGSGAFLVEACRQLADQVETAWNRDGLPEDLPEGEEPLLYARRLVAQRCLYGVDKNPFAVNLAKLSLWLFTLSKSMPFTFLDHSLKCGDSLVGVKRREILQFSQKAFYEPTLDEYQRRLKAEAEAETTSRILKTRQKIQNADTQTDADEDAKRRYLQESEDLLRRSRLAADLMVSAFFEGTNAKQRAAKLEQFLAKLKIYDAEGLDVNPAREGLVADAMIQAELEGRTRKQRQQKQQEYSSKLIGYEAGWVNASELWQISERLRMGKHAVVPFNWEDEFLEVFERENPGFDCIIGNPPFAGKNTIISGNAENYLLWLKEYYPESHGNSDLVAYFFRKSHELLREGGSFGLIATNTIAQGDTRSTGLRWICEHGGTIYNARKRVKWVGQAAVVVSVIHIYKGLYKEAKFLDGKEVPLISAFLFPKGGNNNPNTLLANANKSFQGSIVLGMGFTFDDTNEDATPIAEMHRLIEKDRRNQECIFPYIGGEEVNSSPTHSHHRYVINFGEMSEAEARKHPDLMAIVEEKVKPTRIALPPKNSWNKTVAAKWWLFGADRVELRKAIAECDRVLVISRISKSCAFTFLPKGMVYNEKTVVFPFDTYPPFAILQSRIHEIWTRFFSSTLKDDLQYTPSDCFETFPFPRVISDQGIVNSKEGNSDQGIVNSEEGNSDQGIVNSKEHSPLSTHPLSTLEAIGKQYYDFRADLMVRNNEGLTQTYNRFHDPNEFDPDILKLRQLHDEMDRAVLAAYGWDDIQPQCEFLLDYEDEDEVDSDQWAVNSDQWAVNSDQWAVNSRQTNHSSLTTNHSSRRKKPYRYRWNEATHDEVLARLLDLNQQRYEQELLGGKQAEKKGRSKGTKTGKSGRSNTPPLPGLEA</sequence>
<reference evidence="12" key="1">
    <citation type="submission" date="2022-12" db="EMBL/GenBank/DDBJ databases">
        <title>Polyphasic identification of a Novel Hot-Spring Cyanobacterium Ocullathermofonsia sinensis gen nov. sp. nov. and Genomic Insights on its Adaptations to the Thermal Habitat.</title>
        <authorList>
            <person name="Daroch M."/>
            <person name="Tang J."/>
            <person name="Jiang Y."/>
        </authorList>
    </citation>
    <scope>NUCLEOTIDE SEQUENCE</scope>
    <source>
        <strain evidence="12">PKUAC-SCTA174</strain>
    </source>
</reference>
<evidence type="ECO:0000259" key="10">
    <source>
        <dbReference type="Pfam" id="PF20464"/>
    </source>
</evidence>
<dbReference type="EC" id="2.1.1.72" evidence="1"/>
<dbReference type="PROSITE" id="PS00092">
    <property type="entry name" value="N6_MTASE"/>
    <property type="match status" value="1"/>
</dbReference>
<feature type="region of interest" description="Disordered" evidence="7">
    <location>
        <begin position="1443"/>
        <end position="1477"/>
    </location>
</feature>
<comment type="catalytic activity">
    <reaction evidence="6">
        <text>a 2'-deoxyadenosine in DNA + S-adenosyl-L-methionine = an N(6)-methyl-2'-deoxyadenosine in DNA + S-adenosyl-L-homocysteine + H(+)</text>
        <dbReference type="Rhea" id="RHEA:15197"/>
        <dbReference type="Rhea" id="RHEA-COMP:12418"/>
        <dbReference type="Rhea" id="RHEA-COMP:12419"/>
        <dbReference type="ChEBI" id="CHEBI:15378"/>
        <dbReference type="ChEBI" id="CHEBI:57856"/>
        <dbReference type="ChEBI" id="CHEBI:59789"/>
        <dbReference type="ChEBI" id="CHEBI:90615"/>
        <dbReference type="ChEBI" id="CHEBI:90616"/>
        <dbReference type="EC" id="2.1.1.72"/>
    </reaction>
</comment>
<evidence type="ECO:0000256" key="2">
    <source>
        <dbReference type="ARBA" id="ARBA00022603"/>
    </source>
</evidence>
<dbReference type="InterPro" id="IPR002052">
    <property type="entry name" value="DNA_methylase_N6_adenine_CS"/>
</dbReference>
<dbReference type="RefSeq" id="WP_268612803.1">
    <property type="nucleotide sequence ID" value="NZ_CP113797.1"/>
</dbReference>
<dbReference type="Pfam" id="PF02384">
    <property type="entry name" value="N6_Mtase"/>
    <property type="match status" value="1"/>
</dbReference>
<feature type="domain" description="Type II methyltransferase M.TaqI-like" evidence="9">
    <location>
        <begin position="873"/>
        <end position="964"/>
    </location>
</feature>
<dbReference type="Proteomes" id="UP001163152">
    <property type="component" value="Chromosome"/>
</dbReference>
<dbReference type="InterPro" id="IPR046817">
    <property type="entry name" value="MmeI_N"/>
</dbReference>
<keyword evidence="13" id="KW-1185">Reference proteome</keyword>
<dbReference type="InterPro" id="IPR029063">
    <property type="entry name" value="SAM-dependent_MTases_sf"/>
</dbReference>
<keyword evidence="5" id="KW-0680">Restriction system</keyword>
<dbReference type="GO" id="GO:0009007">
    <property type="term" value="F:site-specific DNA-methyltransferase (adenine-specific) activity"/>
    <property type="evidence" value="ECO:0007669"/>
    <property type="project" value="UniProtKB-EC"/>
</dbReference>
<dbReference type="EMBL" id="CP113797">
    <property type="protein sequence ID" value="WAL62463.1"/>
    <property type="molecule type" value="Genomic_DNA"/>
</dbReference>
<keyword evidence="3" id="KW-0808">Transferase</keyword>
<dbReference type="Gene3D" id="3.40.50.150">
    <property type="entry name" value="Vaccinia Virus protein VP39"/>
    <property type="match status" value="2"/>
</dbReference>
<feature type="compositionally biased region" description="Polar residues" evidence="7">
    <location>
        <begin position="1255"/>
        <end position="1279"/>
    </location>
</feature>
<evidence type="ECO:0000259" key="8">
    <source>
        <dbReference type="Pfam" id="PF02384"/>
    </source>
</evidence>
<dbReference type="GO" id="GO:0009307">
    <property type="term" value="P:DNA restriction-modification system"/>
    <property type="evidence" value="ECO:0007669"/>
    <property type="project" value="UniProtKB-KW"/>
</dbReference>
<feature type="domain" description="MmeI-like N-terminal" evidence="10">
    <location>
        <begin position="128"/>
        <end position="251"/>
    </location>
</feature>
<dbReference type="InterPro" id="IPR046820">
    <property type="entry name" value="MmeI_TRD"/>
</dbReference>
<dbReference type="InterPro" id="IPR003356">
    <property type="entry name" value="DNA_methylase_A-5"/>
</dbReference>
<dbReference type="PRINTS" id="PR00507">
    <property type="entry name" value="N12N6MTFRASE"/>
</dbReference>
<evidence type="ECO:0000313" key="12">
    <source>
        <dbReference type="EMBL" id="WAL62463.1"/>
    </source>
</evidence>
<evidence type="ECO:0000313" key="13">
    <source>
        <dbReference type="Proteomes" id="UP001163152"/>
    </source>
</evidence>
<proteinExistence type="predicted"/>
<dbReference type="Pfam" id="PF07669">
    <property type="entry name" value="Eco57I"/>
    <property type="match status" value="1"/>
</dbReference>
<dbReference type="SUPFAM" id="SSF53335">
    <property type="entry name" value="S-adenosyl-L-methionine-dependent methyltransferases"/>
    <property type="match status" value="1"/>
</dbReference>
<dbReference type="PANTHER" id="PTHR33841:SF1">
    <property type="entry name" value="DNA METHYLTRANSFERASE A"/>
    <property type="match status" value="1"/>
</dbReference>